<evidence type="ECO:0000256" key="7">
    <source>
        <dbReference type="ARBA" id="ARBA00023143"/>
    </source>
</evidence>
<feature type="domain" description="Flagellar protein FlgJ N-terminal" evidence="8">
    <location>
        <begin position="218"/>
        <end position="269"/>
    </location>
</feature>
<keyword evidence="6" id="KW-1005">Bacterial flagellum biogenesis</keyword>
<dbReference type="Pfam" id="PF02119">
    <property type="entry name" value="FlgI"/>
    <property type="match status" value="1"/>
</dbReference>
<dbReference type="InterPro" id="IPR001782">
    <property type="entry name" value="Flag_FlgI"/>
</dbReference>
<dbReference type="GO" id="GO:0030288">
    <property type="term" value="C:outer membrane-bounded periplasmic space"/>
    <property type="evidence" value="ECO:0007669"/>
    <property type="project" value="InterPro"/>
</dbReference>
<evidence type="ECO:0000256" key="5">
    <source>
        <dbReference type="ARBA" id="ARBA00022729"/>
    </source>
</evidence>
<sequence>MKRPSFKDANNIAAAINASFGGIATAQSSTNVSVRAPTSPGARVAFMSQLDDVQVQAEKIRARVVFNSRTGTVVMGDGVALHAAAVSHGSLTVSINETSNVSQPNAFAGGRTAVTPQSNIAVNHARPGVVSLPESSSLKTLVNALNSLGATPDDIMSILQALHEAGRAGCRPGGDLMKVNASGGIDGSDALMGPKVQANDIKQAAEQFEAIFLRNMLKEMRKTNELFDSKDNPFNSDSVRMMQGFYDDELCNTLAQQHGIGIAAMLVKQLSPRHK</sequence>
<evidence type="ECO:0000256" key="2">
    <source>
        <dbReference type="ARBA" id="ARBA00004117"/>
    </source>
</evidence>
<keyword evidence="7" id="KW-0975">Bacterial flagellum</keyword>
<comment type="function">
    <text evidence="1">Assembles around the rod to form the L-ring and probably protects the motor/basal body from shearing forces during rotation.</text>
</comment>
<dbReference type="PANTHER" id="PTHR30381:SF0">
    <property type="entry name" value="FLAGELLAR P-RING PROTEIN"/>
    <property type="match status" value="1"/>
</dbReference>
<evidence type="ECO:0000313" key="9">
    <source>
        <dbReference type="EMBL" id="BBU86379.1"/>
    </source>
</evidence>
<evidence type="ECO:0000259" key="8">
    <source>
        <dbReference type="Pfam" id="PF10135"/>
    </source>
</evidence>
<evidence type="ECO:0000256" key="6">
    <source>
        <dbReference type="ARBA" id="ARBA00022795"/>
    </source>
</evidence>
<comment type="similarity">
    <text evidence="3">Belongs to the FlgI family.</text>
</comment>
<dbReference type="PANTHER" id="PTHR30381">
    <property type="entry name" value="FLAGELLAR P-RING PERIPLASMIC PROTEIN FLGI"/>
    <property type="match status" value="1"/>
</dbReference>
<comment type="subunit">
    <text evidence="4">The basal body constitutes a major portion of the flagellar organelle and consists of four rings (L,P,S, and M) mounted on a central rod.</text>
</comment>
<evidence type="ECO:0000313" key="10">
    <source>
        <dbReference type="Proteomes" id="UP000467488"/>
    </source>
</evidence>
<dbReference type="GO" id="GO:0044781">
    <property type="term" value="P:bacterial-type flagellum organization"/>
    <property type="evidence" value="ECO:0007669"/>
    <property type="project" value="UniProtKB-KW"/>
</dbReference>
<dbReference type="Pfam" id="PF10135">
    <property type="entry name" value="Rod-binding"/>
    <property type="match status" value="1"/>
</dbReference>
<dbReference type="Proteomes" id="UP000467488">
    <property type="component" value="Chromosome"/>
</dbReference>
<protein>
    <recommendedName>
        <fullName evidence="8">Flagellar protein FlgJ N-terminal domain-containing protein</fullName>
    </recommendedName>
</protein>
<dbReference type="GO" id="GO:0071973">
    <property type="term" value="P:bacterial-type flagellum-dependent cell motility"/>
    <property type="evidence" value="ECO:0007669"/>
    <property type="project" value="InterPro"/>
</dbReference>
<gene>
    <name evidence="9" type="ORF">EIMP300_77790</name>
</gene>
<evidence type="ECO:0000256" key="4">
    <source>
        <dbReference type="ARBA" id="ARBA00011439"/>
    </source>
</evidence>
<organism evidence="9 10">
    <name type="scientific">Escherichia coli</name>
    <dbReference type="NCBI Taxonomy" id="562"/>
    <lineage>
        <taxon>Bacteria</taxon>
        <taxon>Pseudomonadati</taxon>
        <taxon>Pseudomonadota</taxon>
        <taxon>Gammaproteobacteria</taxon>
        <taxon>Enterobacterales</taxon>
        <taxon>Enterobacteriaceae</taxon>
        <taxon>Escherichia</taxon>
    </lineage>
</organism>
<reference evidence="9 10" key="1">
    <citation type="submission" date="2020-01" db="EMBL/GenBank/DDBJ databases">
        <title>Dynamics of blaIMP-6 dissemination in carbapenem resistant Enterobacteriacea isolated from regional surveillance in Osaka, Japan.</title>
        <authorList>
            <person name="Abe R."/>
            <person name="Akeda Y."/>
            <person name="Sugawara Y."/>
            <person name="Yamamoto N."/>
            <person name="Tomono K."/>
            <person name="Takeuchi D."/>
            <person name="Kawahara R."/>
            <person name="Hamada S."/>
        </authorList>
    </citation>
    <scope>NUCLEOTIDE SEQUENCE [LARGE SCALE GENOMIC DNA]</scope>
    <source>
        <strain evidence="9 10">E300</strain>
    </source>
</reference>
<accession>A0A8S0G134</accession>
<evidence type="ECO:0000256" key="3">
    <source>
        <dbReference type="ARBA" id="ARBA00008994"/>
    </source>
</evidence>
<dbReference type="EMBL" id="AP022360">
    <property type="protein sequence ID" value="BBU86379.1"/>
    <property type="molecule type" value="Genomic_DNA"/>
</dbReference>
<comment type="subcellular location">
    <subcellularLocation>
        <location evidence="2">Bacterial flagellum basal body</location>
    </subcellularLocation>
</comment>
<evidence type="ECO:0000256" key="1">
    <source>
        <dbReference type="ARBA" id="ARBA00002591"/>
    </source>
</evidence>
<proteinExistence type="inferred from homology"/>
<name>A0A8S0G134_ECOLX</name>
<dbReference type="GO" id="GO:0009428">
    <property type="term" value="C:bacterial-type flagellum basal body, distal rod, P ring"/>
    <property type="evidence" value="ECO:0007669"/>
    <property type="project" value="InterPro"/>
</dbReference>
<dbReference type="GO" id="GO:0005198">
    <property type="term" value="F:structural molecule activity"/>
    <property type="evidence" value="ECO:0007669"/>
    <property type="project" value="InterPro"/>
</dbReference>
<keyword evidence="5" id="KW-0732">Signal</keyword>
<dbReference type="AlphaFoldDB" id="A0A8S0G134"/>
<dbReference type="InterPro" id="IPR019301">
    <property type="entry name" value="Flagellar_prot_FlgJ_N"/>
</dbReference>